<dbReference type="CDD" id="cd01902">
    <property type="entry name" value="Ntn_CGH"/>
    <property type="match status" value="1"/>
</dbReference>
<dbReference type="Pfam" id="PF02275">
    <property type="entry name" value="CBAH"/>
    <property type="match status" value="1"/>
</dbReference>
<evidence type="ECO:0000313" key="5">
    <source>
        <dbReference type="Proteomes" id="UP000093592"/>
    </source>
</evidence>
<reference evidence="5" key="1">
    <citation type="submission" date="2016-06" db="EMBL/GenBank/DDBJ databases">
        <authorList>
            <person name="Sutton G."/>
            <person name="Brinkac L."/>
            <person name="Sanka R."/>
            <person name="Adams M."/>
            <person name="Lau E."/>
            <person name="Sam S."/>
            <person name="Sreng N."/>
            <person name="Him V."/>
            <person name="Kerleguer A."/>
            <person name="Cheng S."/>
        </authorList>
    </citation>
    <scope>NUCLEOTIDE SEQUENCE [LARGE SCALE GENOMIC DNA]</scope>
    <source>
        <strain evidence="5">E861</strain>
    </source>
</reference>
<dbReference type="Gene3D" id="3.60.60.10">
    <property type="entry name" value="Penicillin V Acylase, Chain A"/>
    <property type="match status" value="1"/>
</dbReference>
<dbReference type="EMBL" id="LZKJ01000144">
    <property type="protein sequence ID" value="OBI43816.1"/>
    <property type="molecule type" value="Genomic_DNA"/>
</dbReference>
<comment type="caution">
    <text evidence="4">The sequence shown here is derived from an EMBL/GenBank/DDBJ whole genome shotgun (WGS) entry which is preliminary data.</text>
</comment>
<dbReference type="InterPro" id="IPR052193">
    <property type="entry name" value="Peptidase_C59"/>
</dbReference>
<accession>A0A1A2Z3Q4</accession>
<dbReference type="Proteomes" id="UP000093592">
    <property type="component" value="Unassembled WGS sequence"/>
</dbReference>
<sequence length="323" mass="35469">MCTRVLWNTNELAVLTGRSMDWPESTQPLIVAFPRGRQRDGGALAGTTIVDENALHWTSRYGSVVTTVYGIGSIDGVNERGLGAHGLYLKSTSFGERDASRPGLQTGLWVQYLLDQAATVAEALSLMDGVQLVMVGAHGRDATIHLAIEDASGDSAIIEFADGKQVVHHGRQYTLMTNDPSYDEQLALLEQQDFSHPSRDMPLPGNVNPVDRFQRAAYYSALLPEPQDQRQAVASVMAIMRNVSVPFGAPYGEFGIYNTEYRTVTDHTHRTYVFELSTSPNTIWVELDGLDLTDGAEPQAIDPYDHSLIGNVTAQFTAHQIPF</sequence>
<protein>
    <submittedName>
        <fullName evidence="4">Choloylglycine hydrolase</fullName>
    </submittedName>
</protein>
<dbReference type="SUPFAM" id="SSF56235">
    <property type="entry name" value="N-terminal nucleophile aminohydrolases (Ntn hydrolases)"/>
    <property type="match status" value="1"/>
</dbReference>
<gene>
    <name evidence="4" type="ORF">A5707_04380</name>
</gene>
<dbReference type="InterPro" id="IPR029055">
    <property type="entry name" value="Ntn_hydrolases_N"/>
</dbReference>
<dbReference type="RefSeq" id="WP_065015437.1">
    <property type="nucleotide sequence ID" value="NZ_LZKJ01000144.1"/>
</dbReference>
<dbReference type="GO" id="GO:0016787">
    <property type="term" value="F:hydrolase activity"/>
    <property type="evidence" value="ECO:0007669"/>
    <property type="project" value="UniProtKB-KW"/>
</dbReference>
<dbReference type="AlphaFoldDB" id="A0A1A2Z3Q4"/>
<keyword evidence="2 4" id="KW-0378">Hydrolase</keyword>
<dbReference type="InterPro" id="IPR029132">
    <property type="entry name" value="CBAH/NAAA_C"/>
</dbReference>
<evidence type="ECO:0000256" key="2">
    <source>
        <dbReference type="ARBA" id="ARBA00022801"/>
    </source>
</evidence>
<feature type="domain" description="Choloylglycine hydrolase/NAAA C-terminal" evidence="3">
    <location>
        <begin position="2"/>
        <end position="297"/>
    </location>
</feature>
<evidence type="ECO:0000256" key="1">
    <source>
        <dbReference type="ARBA" id="ARBA00006625"/>
    </source>
</evidence>
<proteinExistence type="inferred from homology"/>
<evidence type="ECO:0000313" key="4">
    <source>
        <dbReference type="EMBL" id="OBI43816.1"/>
    </source>
</evidence>
<dbReference type="PANTHER" id="PTHR35527:SF2">
    <property type="entry name" value="HYDROLASE"/>
    <property type="match status" value="1"/>
</dbReference>
<name>A0A1A2Z3Q4_9MYCO</name>
<dbReference type="OrthoDB" id="1265391at2"/>
<dbReference type="PANTHER" id="PTHR35527">
    <property type="entry name" value="CHOLOYLGLYCINE HYDROLASE"/>
    <property type="match status" value="1"/>
</dbReference>
<evidence type="ECO:0000259" key="3">
    <source>
        <dbReference type="Pfam" id="PF02275"/>
    </source>
</evidence>
<organism evidence="4 5">
    <name type="scientific">Mycobacterium kyorinense</name>
    <dbReference type="NCBI Taxonomy" id="487514"/>
    <lineage>
        <taxon>Bacteria</taxon>
        <taxon>Bacillati</taxon>
        <taxon>Actinomycetota</taxon>
        <taxon>Actinomycetes</taxon>
        <taxon>Mycobacteriales</taxon>
        <taxon>Mycobacteriaceae</taxon>
        <taxon>Mycobacterium</taxon>
    </lineage>
</organism>
<comment type="similarity">
    <text evidence="1">Belongs to the peptidase C59 family.</text>
</comment>